<proteinExistence type="predicted"/>
<evidence type="ECO:0000313" key="3">
    <source>
        <dbReference type="Proteomes" id="UP000283587"/>
    </source>
</evidence>
<dbReference type="AlphaFoldDB" id="A0A419AC56"/>
<feature type="region of interest" description="Disordered" evidence="1">
    <location>
        <begin position="1"/>
        <end position="26"/>
    </location>
</feature>
<comment type="caution">
    <text evidence="2">The sequence shown here is derived from an EMBL/GenBank/DDBJ whole genome shotgun (WGS) entry which is preliminary data.</text>
</comment>
<protein>
    <submittedName>
        <fullName evidence="2">Uncharacterized protein</fullName>
    </submittedName>
</protein>
<accession>A0A419AC56</accession>
<sequence length="220" mass="25434">MGGAPASPTTQVDARMEQELARKSREDDECQECERCDFLRDGEFAMKNYGGNQLMVWAMKYQHHVIHWQPHVPSARQIQEFDIADASARGGKRAMDGLAIHPCFLVEAKLGYSKYLRQDWERGKVVWRDTPSAERAMKRVTTQISSHHSIAAKYQRKYFSEHDHNVIWVVSNSLMELCLREHALQARISTRIWVYLIKAPASLFSREPEIGENEIDEESQ</sequence>
<feature type="compositionally biased region" description="Basic and acidic residues" evidence="1">
    <location>
        <begin position="14"/>
        <end position="26"/>
    </location>
</feature>
<evidence type="ECO:0000313" key="2">
    <source>
        <dbReference type="EMBL" id="RJL21519.1"/>
    </source>
</evidence>
<evidence type="ECO:0000256" key="1">
    <source>
        <dbReference type="SAM" id="MobiDB-lite"/>
    </source>
</evidence>
<keyword evidence="3" id="KW-1185">Reference proteome</keyword>
<dbReference type="Proteomes" id="UP000283587">
    <property type="component" value="Unassembled WGS sequence"/>
</dbReference>
<reference evidence="3" key="1">
    <citation type="submission" date="2018-09" db="EMBL/GenBank/DDBJ databases">
        <title>Paracoccus onubensis nov. sp. a moderate halophilic bacterium isolated from Gruta de las Maravillas (Aracena, Spain).</title>
        <authorList>
            <person name="Jurado V."/>
            <person name="Gutierrez-Patricio S."/>
            <person name="Gonzalez-Pimentel J.L."/>
            <person name="Miller A.Z."/>
            <person name="Laiz L."/>
            <person name="Saiz-Jimenez C."/>
        </authorList>
    </citation>
    <scope>NUCLEOTIDE SEQUENCE [LARGE SCALE GENOMIC DNA]</scope>
    <source>
        <strain evidence="3">DSM 26381</strain>
    </source>
</reference>
<dbReference type="EMBL" id="QZEW01000004">
    <property type="protein sequence ID" value="RJL21519.1"/>
    <property type="molecule type" value="Genomic_DNA"/>
</dbReference>
<gene>
    <name evidence="2" type="ORF">D3P05_01210</name>
</gene>
<organism evidence="2 3">
    <name type="scientific">Paracoccus siganidrum</name>
    <dbReference type="NCBI Taxonomy" id="1276757"/>
    <lineage>
        <taxon>Bacteria</taxon>
        <taxon>Pseudomonadati</taxon>
        <taxon>Pseudomonadota</taxon>
        <taxon>Alphaproteobacteria</taxon>
        <taxon>Rhodobacterales</taxon>
        <taxon>Paracoccaceae</taxon>
        <taxon>Paracoccus</taxon>
    </lineage>
</organism>
<name>A0A419AC56_9RHOB</name>